<organism evidence="2">
    <name type="scientific">uncultured Pseudonocardia sp</name>
    <dbReference type="NCBI Taxonomy" id="211455"/>
    <lineage>
        <taxon>Bacteria</taxon>
        <taxon>Bacillati</taxon>
        <taxon>Actinomycetota</taxon>
        <taxon>Actinomycetes</taxon>
        <taxon>Pseudonocardiales</taxon>
        <taxon>Pseudonocardiaceae</taxon>
        <taxon>Pseudonocardia</taxon>
        <taxon>environmental samples</taxon>
    </lineage>
</organism>
<reference evidence="2" key="1">
    <citation type="submission" date="2020-02" db="EMBL/GenBank/DDBJ databases">
        <authorList>
            <person name="Meier V. D."/>
        </authorList>
    </citation>
    <scope>NUCLEOTIDE SEQUENCE</scope>
    <source>
        <strain evidence="2">AVDCRST_MAG66</strain>
    </source>
</reference>
<dbReference type="EMBL" id="CADCUS010000253">
    <property type="protein sequence ID" value="CAA9405687.1"/>
    <property type="molecule type" value="Genomic_DNA"/>
</dbReference>
<evidence type="ECO:0000313" key="2">
    <source>
        <dbReference type="EMBL" id="CAA9405687.1"/>
    </source>
</evidence>
<gene>
    <name evidence="2" type="ORF">AVDCRST_MAG66-1696</name>
</gene>
<evidence type="ECO:0000256" key="1">
    <source>
        <dbReference type="SAM" id="MobiDB-lite"/>
    </source>
</evidence>
<proteinExistence type="predicted"/>
<feature type="region of interest" description="Disordered" evidence="1">
    <location>
        <begin position="1"/>
        <end position="25"/>
    </location>
</feature>
<sequence length="83" mass="8608">MALLLGAADADDDGAAEDAGAAADGSSELLQAPRATARAAVALMAASRWIFRTGFLLELVRACSRADATGCSVSRRRQFTHGR</sequence>
<dbReference type="AlphaFoldDB" id="A0A6J4P8J2"/>
<name>A0A6J4P8J2_9PSEU</name>
<protein>
    <submittedName>
        <fullName evidence="2">Uncharacterized protein</fullName>
    </submittedName>
</protein>
<accession>A0A6J4P8J2</accession>